<name>A0ABQ8UBE0_9EUKA</name>
<evidence type="ECO:0000313" key="1">
    <source>
        <dbReference type="EMBL" id="KAJ4456610.1"/>
    </source>
</evidence>
<keyword evidence="2" id="KW-1185">Reference proteome</keyword>
<reference evidence="1" key="1">
    <citation type="journal article" date="2022" name="bioRxiv">
        <title>Genomics of Preaxostyla Flagellates Illuminates Evolutionary Transitions and the Path Towards Mitochondrial Loss.</title>
        <authorList>
            <person name="Novak L.V.F."/>
            <person name="Treitli S.C."/>
            <person name="Pyrih J."/>
            <person name="Halakuc P."/>
            <person name="Pipaliya S.V."/>
            <person name="Vacek V."/>
            <person name="Brzon O."/>
            <person name="Soukal P."/>
            <person name="Eme L."/>
            <person name="Dacks J.B."/>
            <person name="Karnkowska A."/>
            <person name="Elias M."/>
            <person name="Hampl V."/>
        </authorList>
    </citation>
    <scope>NUCLEOTIDE SEQUENCE</scope>
    <source>
        <strain evidence="1">RCP-MX</strain>
    </source>
</reference>
<protein>
    <recommendedName>
        <fullName evidence="3">Strictosidine synthase</fullName>
    </recommendedName>
</protein>
<organism evidence="1 2">
    <name type="scientific">Paratrimastix pyriformis</name>
    <dbReference type="NCBI Taxonomy" id="342808"/>
    <lineage>
        <taxon>Eukaryota</taxon>
        <taxon>Metamonada</taxon>
        <taxon>Preaxostyla</taxon>
        <taxon>Paratrimastigidae</taxon>
        <taxon>Paratrimastix</taxon>
    </lineage>
</organism>
<evidence type="ECO:0000313" key="2">
    <source>
        <dbReference type="Proteomes" id="UP001141327"/>
    </source>
</evidence>
<proteinExistence type="predicted"/>
<dbReference type="EMBL" id="JAPMOS010000065">
    <property type="protein sequence ID" value="KAJ4456610.1"/>
    <property type="molecule type" value="Genomic_DNA"/>
</dbReference>
<evidence type="ECO:0008006" key="3">
    <source>
        <dbReference type="Google" id="ProtNLM"/>
    </source>
</evidence>
<gene>
    <name evidence="1" type="ORF">PAPYR_8090</name>
</gene>
<dbReference type="Proteomes" id="UP001141327">
    <property type="component" value="Unassembled WGS sequence"/>
</dbReference>
<accession>A0ABQ8UBE0</accession>
<sequence length="264" mass="28649">MSFSADPIPKPNPDVMMQANQSGQEWNVALSVQPDVFSGCAGPAGGTVCLTPFDDSKRVAVPFTLPNGFPAVTNFIKVDDGYIVAADEGEYGGGGIFFFGEAGQGCVEITRQNCCGLTWLGGRPYAIVGMNAESGAMFGSILRLDREAHNRWNLALVADLQEGPYCFANESSESVLILTTYTLQRYTATPTGEGRLERLQTHDFRFLFPNSMVLSAAENGSLYVGMRAFVVRLARDYTESNGFREEWFVPRQAAPGGPQPFGRA</sequence>
<comment type="caution">
    <text evidence="1">The sequence shown here is derived from an EMBL/GenBank/DDBJ whole genome shotgun (WGS) entry which is preliminary data.</text>
</comment>